<protein>
    <submittedName>
        <fullName evidence="2">Uncharacterized protein</fullName>
    </submittedName>
</protein>
<sequence>MYEKEPKFHKLSEIFYECFRNLAKLHLEIQLSGRRAIRKLRRFVSKDHLHMLEKQRKLLYTRDIMDSARHDLRQTKTSEVVEHFGKLYEGCVHDFVCQAAKVETYILVLPNNRILAYS</sequence>
<evidence type="ECO:0000313" key="2">
    <source>
        <dbReference type="WBParaSite" id="PDA_v2.g11844.t1"/>
    </source>
</evidence>
<accession>A0A914P1Z8</accession>
<keyword evidence="1" id="KW-1185">Reference proteome</keyword>
<name>A0A914P1Z8_9BILA</name>
<proteinExistence type="predicted"/>
<dbReference type="Proteomes" id="UP000887578">
    <property type="component" value="Unplaced"/>
</dbReference>
<organism evidence="1 2">
    <name type="scientific">Panagrolaimus davidi</name>
    <dbReference type="NCBI Taxonomy" id="227884"/>
    <lineage>
        <taxon>Eukaryota</taxon>
        <taxon>Metazoa</taxon>
        <taxon>Ecdysozoa</taxon>
        <taxon>Nematoda</taxon>
        <taxon>Chromadorea</taxon>
        <taxon>Rhabditida</taxon>
        <taxon>Tylenchina</taxon>
        <taxon>Panagrolaimomorpha</taxon>
        <taxon>Panagrolaimoidea</taxon>
        <taxon>Panagrolaimidae</taxon>
        <taxon>Panagrolaimus</taxon>
    </lineage>
</organism>
<dbReference type="AlphaFoldDB" id="A0A914P1Z8"/>
<dbReference type="WBParaSite" id="PDA_v2.g11844.t1">
    <property type="protein sequence ID" value="PDA_v2.g11844.t1"/>
    <property type="gene ID" value="PDA_v2.g11844"/>
</dbReference>
<reference evidence="2" key="1">
    <citation type="submission" date="2022-11" db="UniProtKB">
        <authorList>
            <consortium name="WormBaseParasite"/>
        </authorList>
    </citation>
    <scope>IDENTIFICATION</scope>
</reference>
<evidence type="ECO:0000313" key="1">
    <source>
        <dbReference type="Proteomes" id="UP000887578"/>
    </source>
</evidence>